<dbReference type="EMBL" id="CP163435">
    <property type="protein sequence ID" value="XDQ30719.1"/>
    <property type="molecule type" value="Genomic_DNA"/>
</dbReference>
<protein>
    <submittedName>
        <fullName evidence="11">DUF1565 domain-containing protein</fullName>
    </submittedName>
</protein>
<evidence type="ECO:0000256" key="2">
    <source>
        <dbReference type="ARBA" id="ARBA00004613"/>
    </source>
</evidence>
<gene>
    <name evidence="11" type="ORF">AB5J56_41105</name>
</gene>
<dbReference type="PANTHER" id="PTHR40088">
    <property type="entry name" value="PECTATE LYASE (EUROFUNG)"/>
    <property type="match status" value="1"/>
</dbReference>
<organism evidence="11">
    <name type="scientific">Streptomyces sp. R21</name>
    <dbReference type="NCBI Taxonomy" id="3238627"/>
    <lineage>
        <taxon>Bacteria</taxon>
        <taxon>Bacillati</taxon>
        <taxon>Actinomycetota</taxon>
        <taxon>Actinomycetes</taxon>
        <taxon>Kitasatosporales</taxon>
        <taxon>Streptomycetaceae</taxon>
        <taxon>Streptomyces</taxon>
    </lineage>
</organism>
<name>A0AB39PK01_9ACTN</name>
<evidence type="ECO:0000256" key="6">
    <source>
        <dbReference type="ARBA" id="ARBA00022837"/>
    </source>
</evidence>
<feature type="signal peptide" evidence="9">
    <location>
        <begin position="1"/>
        <end position="38"/>
    </location>
</feature>
<evidence type="ECO:0000256" key="3">
    <source>
        <dbReference type="ARBA" id="ARBA00022525"/>
    </source>
</evidence>
<dbReference type="InterPro" id="IPR052052">
    <property type="entry name" value="Polysaccharide_Lyase_9"/>
</dbReference>
<dbReference type="PANTHER" id="PTHR40088:SF1">
    <property type="entry name" value="PECTATE LYASE PEL9"/>
    <property type="match status" value="1"/>
</dbReference>
<proteinExistence type="inferred from homology"/>
<dbReference type="SUPFAM" id="SSF51126">
    <property type="entry name" value="Pectin lyase-like"/>
    <property type="match status" value="1"/>
</dbReference>
<evidence type="ECO:0000256" key="7">
    <source>
        <dbReference type="ARBA" id="ARBA00023239"/>
    </source>
</evidence>
<evidence type="ECO:0000256" key="1">
    <source>
        <dbReference type="ARBA" id="ARBA00001913"/>
    </source>
</evidence>
<feature type="chain" id="PRO_5044256949" evidence="9">
    <location>
        <begin position="39"/>
        <end position="86"/>
    </location>
</feature>
<sequence>MRGTGGFTGTVRSNAGVWAGAVLGAALSAMALPAPAGAAATATPTMVVATNGDDSAAGTLDHPLRTIQKAVDKAQPGDVIAVRAGT</sequence>
<keyword evidence="4" id="KW-0479">Metal-binding</keyword>
<dbReference type="RefSeq" id="WP_369240920.1">
    <property type="nucleotide sequence ID" value="NZ_CP163435.1"/>
</dbReference>
<accession>A0AB39PK01</accession>
<dbReference type="Gene3D" id="2.160.20.10">
    <property type="entry name" value="Single-stranded right-handed beta-helix, Pectin lyase-like"/>
    <property type="match status" value="1"/>
</dbReference>
<keyword evidence="6" id="KW-0106">Calcium</keyword>
<dbReference type="GO" id="GO:0016837">
    <property type="term" value="F:carbon-oxygen lyase activity, acting on polysaccharides"/>
    <property type="evidence" value="ECO:0007669"/>
    <property type="project" value="TreeGrafter"/>
</dbReference>
<evidence type="ECO:0000256" key="9">
    <source>
        <dbReference type="SAM" id="SignalP"/>
    </source>
</evidence>
<feature type="domain" description="DUF1565" evidence="10">
    <location>
        <begin position="51"/>
        <end position="86"/>
    </location>
</feature>
<keyword evidence="5 9" id="KW-0732">Signal</keyword>
<dbReference type="Pfam" id="PF07602">
    <property type="entry name" value="DUF1565"/>
    <property type="match status" value="1"/>
</dbReference>
<comment type="similarity">
    <text evidence="8">Belongs to the polysaccharide lyase 9 family.</text>
</comment>
<dbReference type="InterPro" id="IPR011459">
    <property type="entry name" value="DUF1565"/>
</dbReference>
<comment type="cofactor">
    <cofactor evidence="1">
        <name>Ca(2+)</name>
        <dbReference type="ChEBI" id="CHEBI:29108"/>
    </cofactor>
</comment>
<keyword evidence="7" id="KW-0456">Lyase</keyword>
<evidence type="ECO:0000256" key="4">
    <source>
        <dbReference type="ARBA" id="ARBA00022723"/>
    </source>
</evidence>
<evidence type="ECO:0000256" key="8">
    <source>
        <dbReference type="ARBA" id="ARBA00038263"/>
    </source>
</evidence>
<reference evidence="11" key="1">
    <citation type="submission" date="2024-07" db="EMBL/GenBank/DDBJ databases">
        <authorList>
            <person name="Yu S.T."/>
        </authorList>
    </citation>
    <scope>NUCLEOTIDE SEQUENCE</scope>
    <source>
        <strain evidence="11">R21</strain>
    </source>
</reference>
<dbReference type="AlphaFoldDB" id="A0AB39PK01"/>
<dbReference type="InterPro" id="IPR011050">
    <property type="entry name" value="Pectin_lyase_fold/virulence"/>
</dbReference>
<evidence type="ECO:0000313" key="11">
    <source>
        <dbReference type="EMBL" id="XDQ30719.1"/>
    </source>
</evidence>
<dbReference type="GO" id="GO:0005576">
    <property type="term" value="C:extracellular region"/>
    <property type="evidence" value="ECO:0007669"/>
    <property type="project" value="UniProtKB-SubCell"/>
</dbReference>
<comment type="subcellular location">
    <subcellularLocation>
        <location evidence="2">Secreted</location>
    </subcellularLocation>
</comment>
<dbReference type="GO" id="GO:0046872">
    <property type="term" value="F:metal ion binding"/>
    <property type="evidence" value="ECO:0007669"/>
    <property type="project" value="UniProtKB-KW"/>
</dbReference>
<evidence type="ECO:0000256" key="5">
    <source>
        <dbReference type="ARBA" id="ARBA00022729"/>
    </source>
</evidence>
<dbReference type="InterPro" id="IPR012334">
    <property type="entry name" value="Pectin_lyas_fold"/>
</dbReference>
<evidence type="ECO:0000259" key="10">
    <source>
        <dbReference type="Pfam" id="PF07602"/>
    </source>
</evidence>
<keyword evidence="3" id="KW-0964">Secreted</keyword>